<accession>V5EX18</accession>
<sequence length="721" mass="75652">MPPAAGLGGICPPGTIAKSKNGTGAVPGPSKPDLKALREQAAANNDDESSDDEETTTDDSSDEEAALEMDGQELWTQTYCLTCDCLIEPGEGISKANAATAAGTSSPATHTTLKSRSGTIKARGSSNASDTNPPAVDETKATNGSKHSPTATKLAGSGDLKRTNSAGRLHAKAGAGPLGPHKRTGSAGSRLHALSELRPTTKLHDDKGKAKASTKSPAASRSNSRPGSAASNRSHSNSSGPSSFKSNDAAASSNANTTSDGQARVKKRGFLGGLGLTPAALKQQEAELAAKRKAPTPLYCSERCRLIDERRSSGLGELTQYLSQPLAPPVTAAWTGPPAPHWTRTASVSSIPMAATAETPGSDCLCPECMDKYVDSGSANGAAIPSGASDTATESSNGYMYARGTVQKPRTASGRLITPLGLENGGVEGYFPQYAPNYAMTPASQNSPRIRNLDMSQLANTGREPSEMDQNSQRTDDQDGLSMAVGSLKLAQSHADAAQKKASKRRSRDISVLPPLLAPISRSGSSNNLTGQPVLGRHSTMPVTSHRSPTPSVPEDGGEMSSQDLTSGDFVSRPNSAMGNGRRHHRTSLMPPPRSRSSVGMHPHRSDASLALTPASEDVVAEDGAQHPEPPRTWSYDHLSGLKTYPILQLPDRETHDVYDAAWGLDAGGLAKHLGQDARTPRMRQGSTDAGHEHRADEATDARNTQMGFQPHRKKLFYFDA</sequence>
<gene>
    <name evidence="2" type="ORF">PSEUBRA_SCAF1g00654</name>
</gene>
<dbReference type="Proteomes" id="UP000019377">
    <property type="component" value="Unassembled WGS sequence"/>
</dbReference>
<feature type="compositionally biased region" description="Low complexity" evidence="1">
    <location>
        <begin position="211"/>
        <end position="260"/>
    </location>
</feature>
<dbReference type="EMBL" id="KI545851">
    <property type="protein sequence ID" value="EST10190.1"/>
    <property type="molecule type" value="Genomic_DNA"/>
</dbReference>
<feature type="compositionally biased region" description="Polar residues" evidence="1">
    <location>
        <begin position="114"/>
        <end position="132"/>
    </location>
</feature>
<feature type="compositionally biased region" description="Polar residues" evidence="1">
    <location>
        <begin position="522"/>
        <end position="531"/>
    </location>
</feature>
<feature type="region of interest" description="Disordered" evidence="1">
    <location>
        <begin position="1"/>
        <end position="71"/>
    </location>
</feature>
<dbReference type="AlphaFoldDB" id="V5EX18"/>
<dbReference type="HOGENOM" id="CLU_383617_0_0_1"/>
<protein>
    <submittedName>
        <fullName evidence="2">Uncharacterized protein</fullName>
    </submittedName>
</protein>
<feature type="compositionally biased region" description="Polar residues" evidence="1">
    <location>
        <begin position="541"/>
        <end position="550"/>
    </location>
</feature>
<dbReference type="OMA" id="DHAFCVV"/>
<dbReference type="OrthoDB" id="3365764at2759"/>
<feature type="region of interest" description="Disordered" evidence="1">
    <location>
        <begin position="490"/>
        <end position="606"/>
    </location>
</feature>
<feature type="compositionally biased region" description="Polar residues" evidence="1">
    <location>
        <begin position="141"/>
        <end position="151"/>
    </location>
</feature>
<feature type="compositionally biased region" description="Basic and acidic residues" evidence="1">
    <location>
        <begin position="690"/>
        <end position="701"/>
    </location>
</feature>
<evidence type="ECO:0000313" key="3">
    <source>
        <dbReference type="Proteomes" id="UP000019377"/>
    </source>
</evidence>
<dbReference type="eggNOG" id="ENOG502TEK2">
    <property type="taxonomic scope" value="Eukaryota"/>
</dbReference>
<keyword evidence="3" id="KW-1185">Reference proteome</keyword>
<organism evidence="2 3">
    <name type="scientific">Kalmanozyma brasiliensis (strain GHG001)</name>
    <name type="common">Yeast</name>
    <name type="synonym">Pseudozyma brasiliensis</name>
    <dbReference type="NCBI Taxonomy" id="1365824"/>
    <lineage>
        <taxon>Eukaryota</taxon>
        <taxon>Fungi</taxon>
        <taxon>Dikarya</taxon>
        <taxon>Basidiomycota</taxon>
        <taxon>Ustilaginomycotina</taxon>
        <taxon>Ustilaginomycetes</taxon>
        <taxon>Ustilaginales</taxon>
        <taxon>Ustilaginaceae</taxon>
        <taxon>Kalmanozyma</taxon>
    </lineage>
</organism>
<proteinExistence type="predicted"/>
<evidence type="ECO:0000313" key="2">
    <source>
        <dbReference type="EMBL" id="EST10190.1"/>
    </source>
</evidence>
<feature type="compositionally biased region" description="Gly residues" evidence="1">
    <location>
        <begin position="1"/>
        <end position="11"/>
    </location>
</feature>
<feature type="compositionally biased region" description="Low complexity" evidence="1">
    <location>
        <begin position="97"/>
        <end position="112"/>
    </location>
</feature>
<reference evidence="3" key="1">
    <citation type="journal article" date="2013" name="Genome Announc.">
        <title>Draft genome sequence of Pseudozyma brasiliensis sp. nov. strain GHG001, a high producer of endo-1,4-xylanase isolated from an insect pest of sugarcane.</title>
        <authorList>
            <person name="Oliveira J.V.D.C."/>
            <person name="dos Santos R.A.C."/>
            <person name="Borges T.A."/>
            <person name="Riano-Pachon D.M."/>
            <person name="Goldman G.H."/>
        </authorList>
    </citation>
    <scope>NUCLEOTIDE SEQUENCE [LARGE SCALE GENOMIC DNA]</scope>
    <source>
        <strain evidence="3">GHG001</strain>
    </source>
</reference>
<evidence type="ECO:0000256" key="1">
    <source>
        <dbReference type="SAM" id="MobiDB-lite"/>
    </source>
</evidence>
<feature type="region of interest" description="Disordered" evidence="1">
    <location>
        <begin position="675"/>
        <end position="707"/>
    </location>
</feature>
<name>V5EX18_KALBG</name>
<feature type="region of interest" description="Disordered" evidence="1">
    <location>
        <begin position="97"/>
        <end position="264"/>
    </location>
</feature>
<feature type="compositionally biased region" description="Acidic residues" evidence="1">
    <location>
        <begin position="45"/>
        <end position="71"/>
    </location>
</feature>